<reference evidence="7 8" key="1">
    <citation type="journal article" date="2007" name="Science">
        <title>Sea anemone genome reveals ancestral eumetazoan gene repertoire and genomic organization.</title>
        <authorList>
            <person name="Putnam N.H."/>
            <person name="Srivastava M."/>
            <person name="Hellsten U."/>
            <person name="Dirks B."/>
            <person name="Chapman J."/>
            <person name="Salamov A."/>
            <person name="Terry A."/>
            <person name="Shapiro H."/>
            <person name="Lindquist E."/>
            <person name="Kapitonov V.V."/>
            <person name="Jurka J."/>
            <person name="Genikhovich G."/>
            <person name="Grigoriev I.V."/>
            <person name="Lucas S.M."/>
            <person name="Steele R.E."/>
            <person name="Finnerty J.R."/>
            <person name="Technau U."/>
            <person name="Martindale M.Q."/>
            <person name="Rokhsar D.S."/>
        </authorList>
    </citation>
    <scope>NUCLEOTIDE SEQUENCE [LARGE SCALE GENOMIC DNA]</scope>
    <source>
        <strain evidence="8">CH2 X CH6</strain>
    </source>
</reference>
<evidence type="ECO:0000256" key="4">
    <source>
        <dbReference type="ARBA" id="ARBA00022989"/>
    </source>
</evidence>
<dbReference type="PRINTS" id="PR01537">
    <property type="entry name" value="INTRLKN1R1F"/>
</dbReference>
<evidence type="ECO:0000256" key="2">
    <source>
        <dbReference type="ARBA" id="ARBA00022692"/>
    </source>
</evidence>
<dbReference type="InParanoid" id="A7SFX3"/>
<dbReference type="GO" id="GO:0007165">
    <property type="term" value="P:signal transduction"/>
    <property type="evidence" value="ECO:0007669"/>
    <property type="project" value="InterPro"/>
</dbReference>
<gene>
    <name evidence="7" type="ORF">NEMVEDRAFT_v1g116780</name>
</gene>
<dbReference type="STRING" id="45351.A7SFX3"/>
<comment type="subcellular location">
    <subcellularLocation>
        <location evidence="1">Membrane</location>
    </subcellularLocation>
</comment>
<evidence type="ECO:0000256" key="5">
    <source>
        <dbReference type="ARBA" id="ARBA00023136"/>
    </source>
</evidence>
<feature type="domain" description="TIR" evidence="6">
    <location>
        <begin position="16"/>
        <end position="132"/>
    </location>
</feature>
<dbReference type="PANTHER" id="PTHR24365">
    <property type="entry name" value="TOLL-LIKE RECEPTOR"/>
    <property type="match status" value="1"/>
</dbReference>
<evidence type="ECO:0000256" key="1">
    <source>
        <dbReference type="ARBA" id="ARBA00004370"/>
    </source>
</evidence>
<keyword evidence="4" id="KW-1133">Transmembrane helix</keyword>
<dbReference type="Gene3D" id="3.40.50.10140">
    <property type="entry name" value="Toll/interleukin-1 receptor homology (TIR) domain"/>
    <property type="match status" value="1"/>
</dbReference>
<dbReference type="InterPro" id="IPR035897">
    <property type="entry name" value="Toll_tir_struct_dom_sf"/>
</dbReference>
<dbReference type="GO" id="GO:0016020">
    <property type="term" value="C:membrane"/>
    <property type="evidence" value="ECO:0007669"/>
    <property type="project" value="UniProtKB-SubCell"/>
</dbReference>
<evidence type="ECO:0000313" key="8">
    <source>
        <dbReference type="Proteomes" id="UP000001593"/>
    </source>
</evidence>
<dbReference type="AlphaFoldDB" id="A7SFX3"/>
<feature type="non-terminal residue" evidence="7">
    <location>
        <position position="132"/>
    </location>
</feature>
<dbReference type="PANTHER" id="PTHR24365:SF530">
    <property type="entry name" value="MSTPROX-RELATED"/>
    <property type="match status" value="1"/>
</dbReference>
<protein>
    <recommendedName>
        <fullName evidence="6">TIR domain-containing protein</fullName>
    </recommendedName>
</protein>
<dbReference type="SMART" id="SM00255">
    <property type="entry name" value="TIR"/>
    <property type="match status" value="1"/>
</dbReference>
<organism evidence="7 8">
    <name type="scientific">Nematostella vectensis</name>
    <name type="common">Starlet sea anemone</name>
    <dbReference type="NCBI Taxonomy" id="45351"/>
    <lineage>
        <taxon>Eukaryota</taxon>
        <taxon>Metazoa</taxon>
        <taxon>Cnidaria</taxon>
        <taxon>Anthozoa</taxon>
        <taxon>Hexacorallia</taxon>
        <taxon>Actiniaria</taxon>
        <taxon>Edwardsiidae</taxon>
        <taxon>Nematostella</taxon>
    </lineage>
</organism>
<evidence type="ECO:0000259" key="6">
    <source>
        <dbReference type="PROSITE" id="PS50104"/>
    </source>
</evidence>
<evidence type="ECO:0000313" key="7">
    <source>
        <dbReference type="EMBL" id="EDO37427.1"/>
    </source>
</evidence>
<dbReference type="SUPFAM" id="SSF52200">
    <property type="entry name" value="Toll/Interleukin receptor TIR domain"/>
    <property type="match status" value="1"/>
</dbReference>
<dbReference type="eggNOG" id="KOG0619">
    <property type="taxonomic scope" value="Eukaryota"/>
</dbReference>
<evidence type="ECO:0000256" key="3">
    <source>
        <dbReference type="ARBA" id="ARBA00022729"/>
    </source>
</evidence>
<proteinExistence type="predicted"/>
<dbReference type="InterPro" id="IPR000157">
    <property type="entry name" value="TIR_dom"/>
</dbReference>
<dbReference type="PhylomeDB" id="A7SFX3"/>
<keyword evidence="5" id="KW-0472">Membrane</keyword>
<dbReference type="PROSITE" id="PS50104">
    <property type="entry name" value="TIR"/>
    <property type="match status" value="1"/>
</dbReference>
<sequence length="132" mass="15692">MIYPFSLSDISNQLEFHYDVFITYSGKDYRWVRDELIPVLEANDIRYSIHCRDFEIGKAILDNMAEFIYKSRKIIAVMSTNYMSSRFCRGELEMALYRSTEMSDTSLILIRIDSVSKRKLPKSIRNRTFLDY</sequence>
<dbReference type="Pfam" id="PF13676">
    <property type="entry name" value="TIR_2"/>
    <property type="match status" value="1"/>
</dbReference>
<dbReference type="HOGENOM" id="CLU_053932_3_1_1"/>
<keyword evidence="8" id="KW-1185">Reference proteome</keyword>
<name>A7SFX3_NEMVE</name>
<keyword evidence="2" id="KW-0812">Transmembrane</keyword>
<keyword evidence="3" id="KW-0732">Signal</keyword>
<dbReference type="OMA" id="IRYSIHC"/>
<dbReference type="EMBL" id="DS469647">
    <property type="protein sequence ID" value="EDO37427.1"/>
    <property type="molecule type" value="Genomic_DNA"/>
</dbReference>
<accession>A7SFX3</accession>
<dbReference type="Proteomes" id="UP000001593">
    <property type="component" value="Unassembled WGS sequence"/>
</dbReference>